<name>A0AA38CC44_TAXCH</name>
<keyword evidence="3" id="KW-0708">Seed storage protein</keyword>
<dbReference type="PRINTS" id="PR00439">
    <property type="entry name" value="11SGLOBULIN"/>
</dbReference>
<evidence type="ECO:0000256" key="4">
    <source>
        <dbReference type="ARBA" id="ARBA00023157"/>
    </source>
</evidence>
<keyword evidence="4" id="KW-1015">Disulfide bond</keyword>
<accession>A0AA38CC44</accession>
<dbReference type="InterPro" id="IPR014710">
    <property type="entry name" value="RmlC-like_jellyroll"/>
</dbReference>
<gene>
    <name evidence="8" type="ORF">KI387_039446</name>
</gene>
<keyword evidence="9" id="KW-1185">Reference proteome</keyword>
<evidence type="ECO:0000256" key="3">
    <source>
        <dbReference type="ARBA" id="ARBA00023129"/>
    </source>
</evidence>
<feature type="domain" description="Cupin type-1" evidence="7">
    <location>
        <begin position="43"/>
        <end position="263"/>
    </location>
</feature>
<proteinExistence type="inferred from homology"/>
<dbReference type="GO" id="GO:0045735">
    <property type="term" value="F:nutrient reservoir activity"/>
    <property type="evidence" value="ECO:0007669"/>
    <property type="project" value="UniProtKB-KW"/>
</dbReference>
<feature type="chain" id="PRO_5041463710" description="Cupin type-1 domain-containing protein" evidence="6">
    <location>
        <begin position="25"/>
        <end position="495"/>
    </location>
</feature>
<evidence type="ECO:0000256" key="5">
    <source>
        <dbReference type="SAM" id="MobiDB-lite"/>
    </source>
</evidence>
<dbReference type="Pfam" id="PF00190">
    <property type="entry name" value="Cupin_1"/>
    <property type="match status" value="2"/>
</dbReference>
<reference evidence="8 9" key="1">
    <citation type="journal article" date="2021" name="Nat. Plants">
        <title>The Taxus genome provides insights into paclitaxel biosynthesis.</title>
        <authorList>
            <person name="Xiong X."/>
            <person name="Gou J."/>
            <person name="Liao Q."/>
            <person name="Li Y."/>
            <person name="Zhou Q."/>
            <person name="Bi G."/>
            <person name="Li C."/>
            <person name="Du R."/>
            <person name="Wang X."/>
            <person name="Sun T."/>
            <person name="Guo L."/>
            <person name="Liang H."/>
            <person name="Lu P."/>
            <person name="Wu Y."/>
            <person name="Zhang Z."/>
            <person name="Ro D.K."/>
            <person name="Shang Y."/>
            <person name="Huang S."/>
            <person name="Yan J."/>
        </authorList>
    </citation>
    <scope>NUCLEOTIDE SEQUENCE [LARGE SCALE GENOMIC DNA]</scope>
    <source>
        <strain evidence="8">Ta-2019</strain>
    </source>
</reference>
<keyword evidence="2" id="KW-0758">Storage protein</keyword>
<feature type="signal peptide" evidence="6">
    <location>
        <begin position="1"/>
        <end position="24"/>
    </location>
</feature>
<dbReference type="InterPro" id="IPR011051">
    <property type="entry name" value="RmlC_Cupin_sf"/>
</dbReference>
<feature type="region of interest" description="Disordered" evidence="5">
    <location>
        <begin position="128"/>
        <end position="166"/>
    </location>
</feature>
<dbReference type="Proteomes" id="UP000824469">
    <property type="component" value="Unassembled WGS sequence"/>
</dbReference>
<keyword evidence="6" id="KW-0732">Signal</keyword>
<comment type="caution">
    <text evidence="8">The sequence shown here is derived from an EMBL/GenBank/DDBJ whole genome shotgun (WGS) entry which is preliminary data.</text>
</comment>
<organism evidence="8 9">
    <name type="scientific">Taxus chinensis</name>
    <name type="common">Chinese yew</name>
    <name type="synonym">Taxus wallichiana var. chinensis</name>
    <dbReference type="NCBI Taxonomy" id="29808"/>
    <lineage>
        <taxon>Eukaryota</taxon>
        <taxon>Viridiplantae</taxon>
        <taxon>Streptophyta</taxon>
        <taxon>Embryophyta</taxon>
        <taxon>Tracheophyta</taxon>
        <taxon>Spermatophyta</taxon>
        <taxon>Pinopsida</taxon>
        <taxon>Pinidae</taxon>
        <taxon>Conifers II</taxon>
        <taxon>Cupressales</taxon>
        <taxon>Taxaceae</taxon>
        <taxon>Taxus</taxon>
    </lineage>
</organism>
<evidence type="ECO:0000313" key="8">
    <source>
        <dbReference type="EMBL" id="KAH9295858.1"/>
    </source>
</evidence>
<evidence type="ECO:0000256" key="6">
    <source>
        <dbReference type="SAM" id="SignalP"/>
    </source>
</evidence>
<sequence>MERNMKTFLVLFLCCWSFAKIVNAQRHEQREGHMQQQQSCRVQHLSAQQPSETIRSEAGIVELSTRQDNDELDCAGVEFIRETIEKDGLSLPRYSNTPKLAYIEEGEGRLGVVFPGCPETFRRSLFGEEEGECQKTRGETEGEERRGGEEESMRRERERAREESSQKIRRVRRGDVVAIFAGAAYWFYNDGDTPLRIVAVADSSNHQNQLDKRYRPFYLAGSPATRERSEGAREEERIGGNILAGFDPNILAEAWGVRRETVINIQENNQRRGLIIRVNDPRRQRRDSLVSSFDYNSVQEDEEEREGFHQLYCNMRLRHNADKPDEADVYVRDGGRLNAVNRFKLQALNHLNMAAERGVLRPRAMFAPSWLSCHAVMYATRGNARVQVVENRGRKVFDGRIEEGKFMVIPQYYGVVKRAGEQGFEWITFTTCHSPVRSSFSGRNSVLKAMPQEVVMNAYNITCGQAHALRLNREHESLILPPRRQQYGGRGRAAQ</sequence>
<dbReference type="InterPro" id="IPR006044">
    <property type="entry name" value="11S_seedstore_pln"/>
</dbReference>
<dbReference type="CDD" id="cd02243">
    <property type="entry name" value="cupin_11S_legumin_C"/>
    <property type="match status" value="1"/>
</dbReference>
<dbReference type="InterPro" id="IPR006045">
    <property type="entry name" value="Cupin_1"/>
</dbReference>
<feature type="domain" description="Cupin type-1" evidence="7">
    <location>
        <begin position="319"/>
        <end position="467"/>
    </location>
</feature>
<dbReference type="PANTHER" id="PTHR31189">
    <property type="entry name" value="OS03G0336100 PROTEIN-RELATED"/>
    <property type="match status" value="1"/>
</dbReference>
<protein>
    <recommendedName>
        <fullName evidence="7">Cupin type-1 domain-containing protein</fullName>
    </recommendedName>
</protein>
<dbReference type="OMA" id="GEQFEWI"/>
<dbReference type="SMART" id="SM00835">
    <property type="entry name" value="Cupin_1"/>
    <property type="match status" value="2"/>
</dbReference>
<dbReference type="InterPro" id="IPR050253">
    <property type="entry name" value="Seed_Storage-Functional"/>
</dbReference>
<dbReference type="AlphaFoldDB" id="A0AA38CC44"/>
<dbReference type="EMBL" id="JAHRHJ020000011">
    <property type="protein sequence ID" value="KAH9295858.1"/>
    <property type="molecule type" value="Genomic_DNA"/>
</dbReference>
<comment type="similarity">
    <text evidence="1">Belongs to the 11S seed storage protein (globulins) family.</text>
</comment>
<dbReference type="CDD" id="cd02242">
    <property type="entry name" value="cupin_11S_legumin_N"/>
    <property type="match status" value="1"/>
</dbReference>
<dbReference type="PANTHER" id="PTHR31189:SF54">
    <property type="entry name" value="11S GLOBULIN SEED STORAGE PROTEIN 2-LIKE"/>
    <property type="match status" value="1"/>
</dbReference>
<dbReference type="SUPFAM" id="SSF51182">
    <property type="entry name" value="RmlC-like cupins"/>
    <property type="match status" value="1"/>
</dbReference>
<evidence type="ECO:0000256" key="1">
    <source>
        <dbReference type="ARBA" id="ARBA00007178"/>
    </source>
</evidence>
<evidence type="ECO:0000256" key="2">
    <source>
        <dbReference type="ARBA" id="ARBA00022761"/>
    </source>
</evidence>
<evidence type="ECO:0000313" key="9">
    <source>
        <dbReference type="Proteomes" id="UP000824469"/>
    </source>
</evidence>
<dbReference type="Gene3D" id="2.60.120.10">
    <property type="entry name" value="Jelly Rolls"/>
    <property type="match status" value="2"/>
</dbReference>
<evidence type="ECO:0000259" key="7">
    <source>
        <dbReference type="SMART" id="SM00835"/>
    </source>
</evidence>